<feature type="transmembrane region" description="Helical" evidence="5">
    <location>
        <begin position="258"/>
        <end position="274"/>
    </location>
</feature>
<organism evidence="7 8">
    <name type="scientific">Roseimaritima ulvae</name>
    <dbReference type="NCBI Taxonomy" id="980254"/>
    <lineage>
        <taxon>Bacteria</taxon>
        <taxon>Pseudomonadati</taxon>
        <taxon>Planctomycetota</taxon>
        <taxon>Planctomycetia</taxon>
        <taxon>Pirellulales</taxon>
        <taxon>Pirellulaceae</taxon>
        <taxon>Roseimaritima</taxon>
    </lineage>
</organism>
<evidence type="ECO:0000256" key="2">
    <source>
        <dbReference type="ARBA" id="ARBA00022692"/>
    </source>
</evidence>
<dbReference type="EMBL" id="CP042914">
    <property type="protein sequence ID" value="QEG42571.1"/>
    <property type="molecule type" value="Genomic_DNA"/>
</dbReference>
<keyword evidence="3 5" id="KW-1133">Transmembrane helix</keyword>
<accession>A0A5B9R7C2</accession>
<keyword evidence="4 5" id="KW-0472">Membrane</keyword>
<evidence type="ECO:0000256" key="3">
    <source>
        <dbReference type="ARBA" id="ARBA00022989"/>
    </source>
</evidence>
<proteinExistence type="predicted"/>
<evidence type="ECO:0000256" key="5">
    <source>
        <dbReference type="SAM" id="Phobius"/>
    </source>
</evidence>
<dbReference type="AlphaFoldDB" id="A0A5B9R7C2"/>
<feature type="transmembrane region" description="Helical" evidence="5">
    <location>
        <begin position="98"/>
        <end position="121"/>
    </location>
</feature>
<dbReference type="GO" id="GO:0015297">
    <property type="term" value="F:antiporter activity"/>
    <property type="evidence" value="ECO:0007669"/>
    <property type="project" value="InterPro"/>
</dbReference>
<evidence type="ECO:0000313" key="8">
    <source>
        <dbReference type="Proteomes" id="UP000325286"/>
    </source>
</evidence>
<name>A0A5B9R7C2_9BACT</name>
<dbReference type="Proteomes" id="UP000325286">
    <property type="component" value="Chromosome"/>
</dbReference>
<feature type="transmembrane region" description="Helical" evidence="5">
    <location>
        <begin position="67"/>
        <end position="86"/>
    </location>
</feature>
<dbReference type="Gene3D" id="3.40.930.10">
    <property type="entry name" value="Mannitol-specific EII, Chain A"/>
    <property type="match status" value="1"/>
</dbReference>
<dbReference type="RefSeq" id="WP_068142003.1">
    <property type="nucleotide sequence ID" value="NZ_CP042914.1"/>
</dbReference>
<sequence>MTFEFTADDQLYQLAIVLVAGIIGGELVSRVHLPKVTGWICTGILLRGLEPYHASFSGLTTSAVSSFAPYMSFVLGYIAFTVGAALHFASLRNSGKRLGFLLVGEALVTPIVVMAVMYFIGGWLKPDEMTLRTSLILAAIGIAAAPGTTVLVVQETRARGILTRTLVAAVALIDMVAVGVFVFATAYLTGLGDASADWHEHWQHALVSVAIEFGAAFLVGTAAALIALGLTRTIVGPAFLGPTMVAVILGAWGAAVGFGYSGILACTFAGIMVSNIRHDTVRATGAYLHSIGGVLFAAFYTFAGMKLDFSLVLEAAALVGLYFLSRFVGKYVGAFAAMSLADVPTRVRNTLGLALLPHGGVAVGLILLVQENVHLQDIADTVTTVGLAALAINQLLGPSGTRFALTQAGEKGKDLPRLLDFLDEQHISVDVTGKNKEEVVRCLAAQLYATASRPSLPQEEFIQRVFEREQAASTCLSQGLMVPHAILDEGEAMTGILGISSEGLDLPTPDGRPVHAVLLLATPDTDRKRHLEVLAAFARTITRDLNLREQLYHARSAAHAYDVLHAEESEEFNYFIEDALTRAGAFSENKT</sequence>
<feature type="transmembrane region" description="Helical" evidence="5">
    <location>
        <begin position="309"/>
        <end position="329"/>
    </location>
</feature>
<dbReference type="InterPro" id="IPR016152">
    <property type="entry name" value="PTrfase/Anion_transptr"/>
</dbReference>
<feature type="transmembrane region" description="Helical" evidence="5">
    <location>
        <begin position="286"/>
        <end position="303"/>
    </location>
</feature>
<comment type="subcellular location">
    <subcellularLocation>
        <location evidence="1">Membrane</location>
        <topology evidence="1">Multi-pass membrane protein</topology>
    </subcellularLocation>
</comment>
<dbReference type="PANTHER" id="PTHR43021:SF2">
    <property type="entry name" value="CATION_H+ EXCHANGER DOMAIN-CONTAINING PROTEIN"/>
    <property type="match status" value="1"/>
</dbReference>
<dbReference type="InterPro" id="IPR038770">
    <property type="entry name" value="Na+/solute_symporter_sf"/>
</dbReference>
<keyword evidence="8" id="KW-1185">Reference proteome</keyword>
<dbReference type="PANTHER" id="PTHR43021">
    <property type="entry name" value="NA(+)/H(+) ANTIPORTER-RELATED"/>
    <property type="match status" value="1"/>
</dbReference>
<feature type="transmembrane region" description="Helical" evidence="5">
    <location>
        <begin position="36"/>
        <end position="55"/>
    </location>
</feature>
<evidence type="ECO:0000313" key="7">
    <source>
        <dbReference type="EMBL" id="QEG42571.1"/>
    </source>
</evidence>
<feature type="transmembrane region" description="Helical" evidence="5">
    <location>
        <begin position="165"/>
        <end position="190"/>
    </location>
</feature>
<dbReference type="InterPro" id="IPR006153">
    <property type="entry name" value="Cation/H_exchanger_TM"/>
</dbReference>
<feature type="domain" description="PTS EIIA type-2" evidence="6">
    <location>
        <begin position="420"/>
        <end position="567"/>
    </location>
</feature>
<feature type="transmembrane region" description="Helical" evidence="5">
    <location>
        <begin position="133"/>
        <end position="153"/>
    </location>
</feature>
<dbReference type="PROSITE" id="PS51094">
    <property type="entry name" value="PTS_EIIA_TYPE_2"/>
    <property type="match status" value="1"/>
</dbReference>
<dbReference type="SUPFAM" id="SSF55804">
    <property type="entry name" value="Phoshotransferase/anion transport protein"/>
    <property type="match status" value="1"/>
</dbReference>
<feature type="transmembrane region" description="Helical" evidence="5">
    <location>
        <begin position="202"/>
        <end position="227"/>
    </location>
</feature>
<feature type="transmembrane region" description="Helical" evidence="5">
    <location>
        <begin position="12"/>
        <end position="29"/>
    </location>
</feature>
<dbReference type="KEGG" id="rul:UC8_46110"/>
<evidence type="ECO:0000256" key="4">
    <source>
        <dbReference type="ARBA" id="ARBA00023136"/>
    </source>
</evidence>
<reference evidence="7 8" key="1">
    <citation type="submission" date="2019-08" db="EMBL/GenBank/DDBJ databases">
        <title>Deep-cultivation of Planctomycetes and their phenomic and genomic characterization uncovers novel biology.</title>
        <authorList>
            <person name="Wiegand S."/>
            <person name="Jogler M."/>
            <person name="Boedeker C."/>
            <person name="Pinto D."/>
            <person name="Vollmers J."/>
            <person name="Rivas-Marin E."/>
            <person name="Kohn T."/>
            <person name="Peeters S.H."/>
            <person name="Heuer A."/>
            <person name="Rast P."/>
            <person name="Oberbeckmann S."/>
            <person name="Bunk B."/>
            <person name="Jeske O."/>
            <person name="Meyerdierks A."/>
            <person name="Storesund J.E."/>
            <person name="Kallscheuer N."/>
            <person name="Luecker S."/>
            <person name="Lage O.M."/>
            <person name="Pohl T."/>
            <person name="Merkel B.J."/>
            <person name="Hornburger P."/>
            <person name="Mueller R.-W."/>
            <person name="Bruemmer F."/>
            <person name="Labrenz M."/>
            <person name="Spormann A.M."/>
            <person name="Op den Camp H."/>
            <person name="Overmann J."/>
            <person name="Amann R."/>
            <person name="Jetten M.S.M."/>
            <person name="Mascher T."/>
            <person name="Medema M.H."/>
            <person name="Devos D.P."/>
            <person name="Kaster A.-K."/>
            <person name="Ovreas L."/>
            <person name="Rohde M."/>
            <person name="Galperin M.Y."/>
            <person name="Jogler C."/>
        </authorList>
    </citation>
    <scope>NUCLEOTIDE SEQUENCE [LARGE SCALE GENOMIC DNA]</scope>
    <source>
        <strain evidence="7 8">UC8</strain>
    </source>
</reference>
<dbReference type="GO" id="GO:1902600">
    <property type="term" value="P:proton transmembrane transport"/>
    <property type="evidence" value="ECO:0007669"/>
    <property type="project" value="InterPro"/>
</dbReference>
<feature type="transmembrane region" description="Helical" evidence="5">
    <location>
        <begin position="350"/>
        <end position="369"/>
    </location>
</feature>
<evidence type="ECO:0000256" key="1">
    <source>
        <dbReference type="ARBA" id="ARBA00004141"/>
    </source>
</evidence>
<feature type="transmembrane region" description="Helical" evidence="5">
    <location>
        <begin position="234"/>
        <end position="252"/>
    </location>
</feature>
<protein>
    <submittedName>
        <fullName evidence="7">PTS system fructose-specific EIIABC component</fullName>
    </submittedName>
</protein>
<evidence type="ECO:0000259" key="6">
    <source>
        <dbReference type="PROSITE" id="PS51094"/>
    </source>
</evidence>
<dbReference type="GO" id="GO:0016020">
    <property type="term" value="C:membrane"/>
    <property type="evidence" value="ECO:0007669"/>
    <property type="project" value="UniProtKB-SubCell"/>
</dbReference>
<dbReference type="Pfam" id="PF00999">
    <property type="entry name" value="Na_H_Exchanger"/>
    <property type="match status" value="1"/>
</dbReference>
<keyword evidence="2 5" id="KW-0812">Transmembrane</keyword>
<dbReference type="Pfam" id="PF00359">
    <property type="entry name" value="PTS_EIIA_2"/>
    <property type="match status" value="1"/>
</dbReference>
<gene>
    <name evidence="7" type="primary">fruA</name>
    <name evidence="7" type="ORF">UC8_46110</name>
</gene>
<dbReference type="InterPro" id="IPR002178">
    <property type="entry name" value="PTS_EIIA_type-2_dom"/>
</dbReference>
<dbReference type="Gene3D" id="1.20.1530.20">
    <property type="match status" value="1"/>
</dbReference>